<dbReference type="PROSITE" id="PS51005">
    <property type="entry name" value="NAC"/>
    <property type="match status" value="1"/>
</dbReference>
<organism evidence="6 7">
    <name type="scientific">Olea europaea subsp. europaea</name>
    <dbReference type="NCBI Taxonomy" id="158383"/>
    <lineage>
        <taxon>Eukaryota</taxon>
        <taxon>Viridiplantae</taxon>
        <taxon>Streptophyta</taxon>
        <taxon>Embryophyta</taxon>
        <taxon>Tracheophyta</taxon>
        <taxon>Spermatophyta</taxon>
        <taxon>Magnoliopsida</taxon>
        <taxon>eudicotyledons</taxon>
        <taxon>Gunneridae</taxon>
        <taxon>Pentapetalae</taxon>
        <taxon>asterids</taxon>
        <taxon>lamiids</taxon>
        <taxon>Lamiales</taxon>
        <taxon>Oleaceae</taxon>
        <taxon>Oleeae</taxon>
        <taxon>Olea</taxon>
    </lineage>
</organism>
<keyword evidence="7" id="KW-1185">Reference proteome</keyword>
<protein>
    <submittedName>
        <fullName evidence="6">NAC transcription factor 29-like</fullName>
    </submittedName>
</protein>
<evidence type="ECO:0000313" key="6">
    <source>
        <dbReference type="EMBL" id="CAA2986357.1"/>
    </source>
</evidence>
<comment type="caution">
    <text evidence="6">The sequence shown here is derived from an EMBL/GenBank/DDBJ whole genome shotgun (WGS) entry which is preliminary data.</text>
</comment>
<keyword evidence="4" id="KW-0539">Nucleus</keyword>
<dbReference type="InterPro" id="IPR036093">
    <property type="entry name" value="NAC_dom_sf"/>
</dbReference>
<keyword evidence="3" id="KW-0804">Transcription</keyword>
<name>A0A8S0S3K1_OLEEU</name>
<evidence type="ECO:0000256" key="4">
    <source>
        <dbReference type="ARBA" id="ARBA00023242"/>
    </source>
</evidence>
<dbReference type="GO" id="GO:0006355">
    <property type="term" value="P:regulation of DNA-templated transcription"/>
    <property type="evidence" value="ECO:0007669"/>
    <property type="project" value="InterPro"/>
</dbReference>
<dbReference type="Gramene" id="OE9A047566T1">
    <property type="protein sequence ID" value="OE9A047566C1"/>
    <property type="gene ID" value="OE9A047566"/>
</dbReference>
<dbReference type="PANTHER" id="PTHR31719">
    <property type="entry name" value="NAC TRANSCRIPTION FACTOR 56"/>
    <property type="match status" value="1"/>
</dbReference>
<dbReference type="AlphaFoldDB" id="A0A8S0S3K1"/>
<evidence type="ECO:0000256" key="3">
    <source>
        <dbReference type="ARBA" id="ARBA00023163"/>
    </source>
</evidence>
<keyword evidence="2" id="KW-0238">DNA-binding</keyword>
<dbReference type="GO" id="GO:0003677">
    <property type="term" value="F:DNA binding"/>
    <property type="evidence" value="ECO:0007669"/>
    <property type="project" value="UniProtKB-KW"/>
</dbReference>
<gene>
    <name evidence="6" type="ORF">OLEA9_A047566</name>
</gene>
<evidence type="ECO:0000256" key="2">
    <source>
        <dbReference type="ARBA" id="ARBA00023125"/>
    </source>
</evidence>
<keyword evidence="1" id="KW-0805">Transcription regulation</keyword>
<dbReference type="PANTHER" id="PTHR31719:SF179">
    <property type="entry name" value="OS08G0148400 PROTEIN"/>
    <property type="match status" value="1"/>
</dbReference>
<feature type="domain" description="NAC" evidence="5">
    <location>
        <begin position="31"/>
        <end position="184"/>
    </location>
</feature>
<sequence length="231" mass="27517">MDTQNINRIDYHRISDYMNEKLTDEEYFGRLDKVMVFHPNDAQIIDLLIKKIKNEKLPRNLAKVGNIYEIDPEKLADNYGKLSTEIWYLFTLRDRKYQNENINVSTVDGYWQVKGDNKNVEYNGETVGFHKIFQFYEGKPGSGEKTSWIMHEFRVIDPLPPQYGVGVEGRTKLEDWVLCRIWNNKRGYYYENDDIYTSTGLRKRDWSSRRKRDLSSPRTSYNLRKKKLTST</sequence>
<accession>A0A8S0S3K1</accession>
<dbReference type="Gene3D" id="2.170.150.80">
    <property type="entry name" value="NAC domain"/>
    <property type="match status" value="1"/>
</dbReference>
<evidence type="ECO:0000256" key="1">
    <source>
        <dbReference type="ARBA" id="ARBA00023015"/>
    </source>
</evidence>
<evidence type="ECO:0000259" key="5">
    <source>
        <dbReference type="PROSITE" id="PS51005"/>
    </source>
</evidence>
<proteinExistence type="predicted"/>
<dbReference type="OrthoDB" id="10316720at2759"/>
<dbReference type="Pfam" id="PF02365">
    <property type="entry name" value="NAM"/>
    <property type="match status" value="1"/>
</dbReference>
<dbReference type="EMBL" id="CACTIH010003856">
    <property type="protein sequence ID" value="CAA2986357.1"/>
    <property type="molecule type" value="Genomic_DNA"/>
</dbReference>
<dbReference type="SUPFAM" id="SSF101941">
    <property type="entry name" value="NAC domain"/>
    <property type="match status" value="1"/>
</dbReference>
<reference evidence="6 7" key="1">
    <citation type="submission" date="2019-12" db="EMBL/GenBank/DDBJ databases">
        <authorList>
            <person name="Alioto T."/>
            <person name="Alioto T."/>
            <person name="Gomez Garrido J."/>
        </authorList>
    </citation>
    <scope>NUCLEOTIDE SEQUENCE [LARGE SCALE GENOMIC DNA]</scope>
</reference>
<dbReference type="Proteomes" id="UP000594638">
    <property type="component" value="Unassembled WGS sequence"/>
</dbReference>
<evidence type="ECO:0000313" key="7">
    <source>
        <dbReference type="Proteomes" id="UP000594638"/>
    </source>
</evidence>
<dbReference type="InterPro" id="IPR003441">
    <property type="entry name" value="NAC-dom"/>
</dbReference>